<dbReference type="InterPro" id="IPR052259">
    <property type="entry name" value="Nucleoredoxin-like"/>
</dbReference>
<name>A0A9D5D2F5_9LILI</name>
<evidence type="ECO:0000313" key="8">
    <source>
        <dbReference type="EMBL" id="KAJ0983863.1"/>
    </source>
</evidence>
<dbReference type="InterPro" id="IPR036249">
    <property type="entry name" value="Thioredoxin-like_sf"/>
</dbReference>
<comment type="catalytic activity">
    <reaction evidence="5">
        <text>[protein]-dithiol + NAD(+) = [protein]-disulfide + NADH + H(+)</text>
        <dbReference type="Rhea" id="RHEA:18749"/>
        <dbReference type="Rhea" id="RHEA-COMP:10593"/>
        <dbReference type="Rhea" id="RHEA-COMP:10594"/>
        <dbReference type="ChEBI" id="CHEBI:15378"/>
        <dbReference type="ChEBI" id="CHEBI:29950"/>
        <dbReference type="ChEBI" id="CHEBI:50058"/>
        <dbReference type="ChEBI" id="CHEBI:57540"/>
        <dbReference type="ChEBI" id="CHEBI:57945"/>
        <dbReference type="EC" id="1.8.1.8"/>
    </reaction>
</comment>
<evidence type="ECO:0000256" key="1">
    <source>
        <dbReference type="ARBA" id="ARBA00012612"/>
    </source>
</evidence>
<proteinExistence type="predicted"/>
<comment type="caution">
    <text evidence="8">The sequence shown here is derived from an EMBL/GenBank/DDBJ whole genome shotgun (WGS) entry which is preliminary data.</text>
</comment>
<dbReference type="OrthoDB" id="409136at2759"/>
<keyword evidence="9" id="KW-1185">Reference proteome</keyword>
<comment type="catalytic activity">
    <reaction evidence="6">
        <text>[protein]-dithiol + NADP(+) = [protein]-disulfide + NADPH + H(+)</text>
        <dbReference type="Rhea" id="RHEA:18753"/>
        <dbReference type="Rhea" id="RHEA-COMP:10593"/>
        <dbReference type="Rhea" id="RHEA-COMP:10594"/>
        <dbReference type="ChEBI" id="CHEBI:15378"/>
        <dbReference type="ChEBI" id="CHEBI:29950"/>
        <dbReference type="ChEBI" id="CHEBI:50058"/>
        <dbReference type="ChEBI" id="CHEBI:57783"/>
        <dbReference type="ChEBI" id="CHEBI:58349"/>
        <dbReference type="EC" id="1.8.1.8"/>
    </reaction>
</comment>
<dbReference type="Gene3D" id="3.40.30.10">
    <property type="entry name" value="Glutaredoxin"/>
    <property type="match status" value="4"/>
</dbReference>
<feature type="domain" description="Thioredoxin-like fold" evidence="7">
    <location>
        <begin position="532"/>
        <end position="624"/>
    </location>
</feature>
<dbReference type="AlphaFoldDB" id="A0A9D5D2F5"/>
<feature type="domain" description="Thioredoxin-like fold" evidence="7">
    <location>
        <begin position="363"/>
        <end position="464"/>
    </location>
</feature>
<dbReference type="InterPro" id="IPR012336">
    <property type="entry name" value="Thioredoxin-like_fold"/>
</dbReference>
<dbReference type="PANTHER" id="PTHR13871">
    <property type="entry name" value="THIOREDOXIN"/>
    <property type="match status" value="1"/>
</dbReference>
<dbReference type="Pfam" id="PF13905">
    <property type="entry name" value="Thioredoxin_8"/>
    <property type="match status" value="2"/>
</dbReference>
<protein>
    <recommendedName>
        <fullName evidence="1">protein-disulfide reductase</fullName>
        <ecNumber evidence="1">1.8.1.8</ecNumber>
    </recommendedName>
</protein>
<dbReference type="Proteomes" id="UP001085076">
    <property type="component" value="Miscellaneous, Linkage group lg01"/>
</dbReference>
<organism evidence="8 9">
    <name type="scientific">Dioscorea zingiberensis</name>
    <dbReference type="NCBI Taxonomy" id="325984"/>
    <lineage>
        <taxon>Eukaryota</taxon>
        <taxon>Viridiplantae</taxon>
        <taxon>Streptophyta</taxon>
        <taxon>Embryophyta</taxon>
        <taxon>Tracheophyta</taxon>
        <taxon>Spermatophyta</taxon>
        <taxon>Magnoliopsida</taxon>
        <taxon>Liliopsida</taxon>
        <taxon>Dioscoreales</taxon>
        <taxon>Dioscoreaceae</taxon>
        <taxon>Dioscorea</taxon>
    </lineage>
</organism>
<dbReference type="EMBL" id="JAGGNH010000001">
    <property type="protein sequence ID" value="KAJ0983863.1"/>
    <property type="molecule type" value="Genomic_DNA"/>
</dbReference>
<keyword evidence="2" id="KW-0677">Repeat</keyword>
<accession>A0A9D5D2F5</accession>
<evidence type="ECO:0000313" key="9">
    <source>
        <dbReference type="Proteomes" id="UP001085076"/>
    </source>
</evidence>
<evidence type="ECO:0000256" key="5">
    <source>
        <dbReference type="ARBA" id="ARBA00047388"/>
    </source>
</evidence>
<reference evidence="8" key="1">
    <citation type="submission" date="2021-03" db="EMBL/GenBank/DDBJ databases">
        <authorList>
            <person name="Li Z."/>
            <person name="Yang C."/>
        </authorList>
    </citation>
    <scope>NUCLEOTIDE SEQUENCE</scope>
    <source>
        <strain evidence="8">Dzin_1.0</strain>
        <tissue evidence="8">Leaf</tissue>
    </source>
</reference>
<evidence type="ECO:0000256" key="6">
    <source>
        <dbReference type="ARBA" id="ARBA00047804"/>
    </source>
</evidence>
<dbReference type="PANTHER" id="PTHR13871:SF96">
    <property type="entry name" value="THIOREDOXIN DOMAIN-CONTAINING PROTEIN"/>
    <property type="match status" value="1"/>
</dbReference>
<evidence type="ECO:0000259" key="7">
    <source>
        <dbReference type="Pfam" id="PF13905"/>
    </source>
</evidence>
<evidence type="ECO:0000256" key="4">
    <source>
        <dbReference type="ARBA" id="ARBA00023027"/>
    </source>
</evidence>
<keyword evidence="4" id="KW-0520">NAD</keyword>
<dbReference type="GO" id="GO:0047134">
    <property type="term" value="F:protein-disulfide reductase [NAD(P)H] activity"/>
    <property type="evidence" value="ECO:0007669"/>
    <property type="project" value="UniProtKB-EC"/>
</dbReference>
<dbReference type="SUPFAM" id="SSF52833">
    <property type="entry name" value="Thioredoxin-like"/>
    <property type="match status" value="3"/>
</dbReference>
<sequence>MADCDLEFKLDFNLKAFLIAEELEFLIRNNGDQVSINHLDGKIVALYFDMGYTMGEFEWFGQEIVELYTELTSKGENFEVVYIGGYYHRYGDEEFKACFSKMPWLAIPPLELEIQDHLRDIFSPVPYHPALPIIDEKGCVLDFGCHEAFRDYDSDAYPFTHEKHTELKLKEDEQPLQFLLGSKTRDFLIAYNGTEVPLSELEGKNVGVLFVPECDEGGCEEFIQSMKTKLEKIKEEGEEFELVIVPVEAAYNEEKMNKVNFQHVFKDLACLSIPLGDKRCCKRFVRRFYSPLDPDNLMIISADRRRYTIPLTREDNQEFASERLCVGPANTKSISLESLLSSADRDYVIGKGDIKVKISDLEGRTVILYFAPESVRCNTCNTCTKFLVEAYHELRSRGEDLEVVFVSFHKDEHEFNQHFSKMPWLALPFSDTESRNKLRVRFPHETYGGLRLPHLLVCDGSGDIICRQAFWHLLNYGLKAYPFTDERIDQVKKEDEILKKKPQNLHKLLGSHTRDFLISSSGDKVPISELKGKMVALWFLDHCERKDCLEIYQRLKDMYIRLKERGEKFELVSVFFDMPSPSEAFQEMPWLAVPLNDQETSERLFRYFHVFDESNLIVIDSQGMILNDHIFPNFLKVVDDLGDEGYPFTLEKIQEVLGIDRQPFTIENYNEAIMKINERRRMKPECVFVSWQRDYLFGKDGIKFPASKLMDKTILLLWTFQIGEFECKLIEIYPKIKEKDNAFEVISVSNQELFTEVFSAMPWFLAIDCEDLRTWAVCTYFNLNMDGSYPLVGIHRLGSGHSFTRGWRLRKLIMDYGADAYPFTKQRLRELEGRST</sequence>
<dbReference type="EC" id="1.8.1.8" evidence="1"/>
<evidence type="ECO:0000256" key="2">
    <source>
        <dbReference type="ARBA" id="ARBA00022737"/>
    </source>
</evidence>
<keyword evidence="3" id="KW-0560">Oxidoreductase</keyword>
<reference evidence="8" key="2">
    <citation type="journal article" date="2022" name="Hortic Res">
        <title>The genome of Dioscorea zingiberensis sheds light on the biosynthesis, origin and evolution of the medicinally important diosgenin saponins.</title>
        <authorList>
            <person name="Li Y."/>
            <person name="Tan C."/>
            <person name="Li Z."/>
            <person name="Guo J."/>
            <person name="Li S."/>
            <person name="Chen X."/>
            <person name="Wang C."/>
            <person name="Dai X."/>
            <person name="Yang H."/>
            <person name="Song W."/>
            <person name="Hou L."/>
            <person name="Xu J."/>
            <person name="Tong Z."/>
            <person name="Xu A."/>
            <person name="Yuan X."/>
            <person name="Wang W."/>
            <person name="Yang Q."/>
            <person name="Chen L."/>
            <person name="Sun Z."/>
            <person name="Wang K."/>
            <person name="Pan B."/>
            <person name="Chen J."/>
            <person name="Bao Y."/>
            <person name="Liu F."/>
            <person name="Qi X."/>
            <person name="Gang D.R."/>
            <person name="Wen J."/>
            <person name="Li J."/>
        </authorList>
    </citation>
    <scope>NUCLEOTIDE SEQUENCE</scope>
    <source>
        <strain evidence="8">Dzin_1.0</strain>
    </source>
</reference>
<gene>
    <name evidence="8" type="ORF">J5N97_002219</name>
</gene>
<evidence type="ECO:0000256" key="3">
    <source>
        <dbReference type="ARBA" id="ARBA00023002"/>
    </source>
</evidence>